<keyword evidence="7" id="KW-0406">Ion transport</keyword>
<evidence type="ECO:0000256" key="11">
    <source>
        <dbReference type="SAM" id="SignalP"/>
    </source>
</evidence>
<dbReference type="RefSeq" id="WP_119811676.1">
    <property type="nucleotide sequence ID" value="NZ_QYUP01000122.1"/>
</dbReference>
<evidence type="ECO:0000259" key="12">
    <source>
        <dbReference type="Pfam" id="PF13609"/>
    </source>
</evidence>
<dbReference type="EMBL" id="QYUP01000122">
    <property type="protein sequence ID" value="RJG14988.1"/>
    <property type="molecule type" value="Genomic_DNA"/>
</dbReference>
<keyword evidence="4" id="KW-1134">Transmembrane beta strand</keyword>
<dbReference type="PRINTS" id="PR00184">
    <property type="entry name" value="NEISSPPORIN"/>
</dbReference>
<dbReference type="GO" id="GO:0034220">
    <property type="term" value="P:monoatomic ion transmembrane transport"/>
    <property type="evidence" value="ECO:0007669"/>
    <property type="project" value="InterPro"/>
</dbReference>
<dbReference type="InterPro" id="IPR002299">
    <property type="entry name" value="Porin_Neis"/>
</dbReference>
<evidence type="ECO:0000256" key="3">
    <source>
        <dbReference type="ARBA" id="ARBA00022448"/>
    </source>
</evidence>
<comment type="subcellular location">
    <subcellularLocation>
        <location evidence="1">Cell outer membrane</location>
        <topology evidence="1">Multi-pass membrane protein</topology>
    </subcellularLocation>
</comment>
<evidence type="ECO:0000256" key="9">
    <source>
        <dbReference type="ARBA" id="ARBA00023136"/>
    </source>
</evidence>
<dbReference type="InterPro" id="IPR023614">
    <property type="entry name" value="Porin_dom_sf"/>
</dbReference>
<proteinExistence type="predicted"/>
<sequence>MKKAAIVAAAAVLSSGAAMAQQVSIYGIVDAGVAHITNVNAAGDSATKMPSATASVPSRIGFRGAEDLGNGLKATFALETGFGPDTGTLGQGGRLFGRQAWVGIKSDYGQLMLGRQNNMTFYSIAKADVMGPNIFSISSLDSYLPNSRSDNAVGYMGTFSELTVGATYSLGRDTSTAGGPAATGCAGENGADNQACRQLTALVSWDTKAFGVLAAYDVLNGGAGAAAGLTSSDYQDRRASFNGYAMVGATKIGAGLIARRTEALVTTKSDLYYLGVSTPLAPQWQLDAQVARLSVKDTGRRSTLAVVRASYLLSKRTAVHASIGHIDNTGGAAIALDAGGTVGAGLDQNGILAGIRHAF</sequence>
<name>A0A418XRA7_9BURK</name>
<evidence type="ECO:0000256" key="8">
    <source>
        <dbReference type="ARBA" id="ARBA00023114"/>
    </source>
</evidence>
<keyword evidence="3" id="KW-0813">Transport</keyword>
<dbReference type="CDD" id="cd00342">
    <property type="entry name" value="gram_neg_porins"/>
    <property type="match status" value="1"/>
</dbReference>
<keyword evidence="5" id="KW-0812">Transmembrane</keyword>
<dbReference type="AlphaFoldDB" id="A0A418XRA7"/>
<dbReference type="InterPro" id="IPR033900">
    <property type="entry name" value="Gram_neg_porin_domain"/>
</dbReference>
<accession>A0A418XRA7</accession>
<dbReference type="PANTHER" id="PTHR34501">
    <property type="entry name" value="PROTEIN YDDL-RELATED"/>
    <property type="match status" value="1"/>
</dbReference>
<dbReference type="PANTHER" id="PTHR34501:SF9">
    <property type="entry name" value="MAJOR OUTER MEMBRANE PROTEIN P.IA"/>
    <property type="match status" value="1"/>
</dbReference>
<dbReference type="InterPro" id="IPR001702">
    <property type="entry name" value="Porin_Gram-ve"/>
</dbReference>
<comment type="subunit">
    <text evidence="2">Homotrimer.</text>
</comment>
<feature type="domain" description="Porin" evidence="12">
    <location>
        <begin position="8"/>
        <end position="330"/>
    </location>
</feature>
<feature type="signal peptide" evidence="11">
    <location>
        <begin position="1"/>
        <end position="20"/>
    </location>
</feature>
<protein>
    <submittedName>
        <fullName evidence="13">Porin</fullName>
    </submittedName>
</protein>
<dbReference type="GO" id="GO:0046930">
    <property type="term" value="C:pore complex"/>
    <property type="evidence" value="ECO:0007669"/>
    <property type="project" value="UniProtKB-KW"/>
</dbReference>
<evidence type="ECO:0000256" key="7">
    <source>
        <dbReference type="ARBA" id="ARBA00023065"/>
    </source>
</evidence>
<dbReference type="GO" id="GO:0009279">
    <property type="term" value="C:cell outer membrane"/>
    <property type="evidence" value="ECO:0007669"/>
    <property type="project" value="UniProtKB-SubCell"/>
</dbReference>
<feature type="chain" id="PRO_5019021020" evidence="11">
    <location>
        <begin position="21"/>
        <end position="359"/>
    </location>
</feature>
<evidence type="ECO:0000256" key="5">
    <source>
        <dbReference type="ARBA" id="ARBA00022692"/>
    </source>
</evidence>
<keyword evidence="9" id="KW-0472">Membrane</keyword>
<evidence type="ECO:0000313" key="13">
    <source>
        <dbReference type="EMBL" id="RJG14988.1"/>
    </source>
</evidence>
<keyword evidence="14" id="KW-1185">Reference proteome</keyword>
<dbReference type="PRINTS" id="PR00182">
    <property type="entry name" value="ECOLNEIPORIN"/>
</dbReference>
<keyword evidence="8" id="KW-0626">Porin</keyword>
<gene>
    <name evidence="13" type="ORF">D3872_15660</name>
</gene>
<evidence type="ECO:0000256" key="1">
    <source>
        <dbReference type="ARBA" id="ARBA00004571"/>
    </source>
</evidence>
<dbReference type="OrthoDB" id="8679056at2"/>
<dbReference type="Gene3D" id="2.40.160.10">
    <property type="entry name" value="Porin"/>
    <property type="match status" value="1"/>
</dbReference>
<keyword evidence="6 11" id="KW-0732">Signal</keyword>
<dbReference type="GO" id="GO:0015288">
    <property type="term" value="F:porin activity"/>
    <property type="evidence" value="ECO:0007669"/>
    <property type="project" value="UniProtKB-KW"/>
</dbReference>
<dbReference type="InterPro" id="IPR050298">
    <property type="entry name" value="Gram-neg_bact_OMP"/>
</dbReference>
<evidence type="ECO:0000256" key="4">
    <source>
        <dbReference type="ARBA" id="ARBA00022452"/>
    </source>
</evidence>
<dbReference type="Pfam" id="PF13609">
    <property type="entry name" value="Porin_4"/>
    <property type="match status" value="1"/>
</dbReference>
<keyword evidence="10" id="KW-0998">Cell outer membrane</keyword>
<organism evidence="13 14">
    <name type="scientific">Massilia cavernae</name>
    <dbReference type="NCBI Taxonomy" id="2320864"/>
    <lineage>
        <taxon>Bacteria</taxon>
        <taxon>Pseudomonadati</taxon>
        <taxon>Pseudomonadota</taxon>
        <taxon>Betaproteobacteria</taxon>
        <taxon>Burkholderiales</taxon>
        <taxon>Oxalobacteraceae</taxon>
        <taxon>Telluria group</taxon>
        <taxon>Massilia</taxon>
    </lineage>
</organism>
<dbReference type="Proteomes" id="UP000284006">
    <property type="component" value="Unassembled WGS sequence"/>
</dbReference>
<evidence type="ECO:0000256" key="6">
    <source>
        <dbReference type="ARBA" id="ARBA00022729"/>
    </source>
</evidence>
<reference evidence="13 14" key="1">
    <citation type="submission" date="2018-09" db="EMBL/GenBank/DDBJ databases">
        <authorList>
            <person name="Zhu H."/>
        </authorList>
    </citation>
    <scope>NUCLEOTIDE SEQUENCE [LARGE SCALE GENOMIC DNA]</scope>
    <source>
        <strain evidence="13 14">K1S02-61</strain>
    </source>
</reference>
<evidence type="ECO:0000313" key="14">
    <source>
        <dbReference type="Proteomes" id="UP000284006"/>
    </source>
</evidence>
<evidence type="ECO:0000256" key="10">
    <source>
        <dbReference type="ARBA" id="ARBA00023237"/>
    </source>
</evidence>
<evidence type="ECO:0000256" key="2">
    <source>
        <dbReference type="ARBA" id="ARBA00011233"/>
    </source>
</evidence>
<dbReference type="SUPFAM" id="SSF56935">
    <property type="entry name" value="Porins"/>
    <property type="match status" value="1"/>
</dbReference>
<comment type="caution">
    <text evidence="13">The sequence shown here is derived from an EMBL/GenBank/DDBJ whole genome shotgun (WGS) entry which is preliminary data.</text>
</comment>